<dbReference type="PANTHER" id="PTHR32309:SF13">
    <property type="entry name" value="FERRIC ENTEROBACTIN TRANSPORT PROTEIN FEPE"/>
    <property type="match status" value="1"/>
</dbReference>
<feature type="non-terminal residue" evidence="2">
    <location>
        <position position="544"/>
    </location>
</feature>
<dbReference type="Gene3D" id="3.40.50.300">
    <property type="entry name" value="P-loop containing nucleotide triphosphate hydrolases"/>
    <property type="match status" value="1"/>
</dbReference>
<organism evidence="2">
    <name type="scientific">hydrothermal vent metagenome</name>
    <dbReference type="NCBI Taxonomy" id="652676"/>
    <lineage>
        <taxon>unclassified sequences</taxon>
        <taxon>metagenomes</taxon>
        <taxon>ecological metagenomes</taxon>
    </lineage>
</organism>
<dbReference type="InterPro" id="IPR050445">
    <property type="entry name" value="Bact_polysacc_biosynth/exp"/>
</dbReference>
<evidence type="ECO:0000313" key="2">
    <source>
        <dbReference type="EMBL" id="VAW26034.1"/>
    </source>
</evidence>
<dbReference type="PANTHER" id="PTHR32309">
    <property type="entry name" value="TYROSINE-PROTEIN KINASE"/>
    <property type="match status" value="1"/>
</dbReference>
<protein>
    <submittedName>
        <fullName evidence="2">Tyrosine-protein kinase</fullName>
        <ecNumber evidence="2">2.7.10.2</ecNumber>
    </submittedName>
</protein>
<dbReference type="EC" id="2.7.10.2" evidence="2"/>
<dbReference type="SUPFAM" id="SSF52540">
    <property type="entry name" value="P-loop containing nucleoside triphosphate hydrolases"/>
    <property type="match status" value="1"/>
</dbReference>
<keyword evidence="2" id="KW-0808">Transferase</keyword>
<dbReference type="GO" id="GO:0004715">
    <property type="term" value="F:non-membrane spanning protein tyrosine kinase activity"/>
    <property type="evidence" value="ECO:0007669"/>
    <property type="project" value="UniProtKB-EC"/>
</dbReference>
<dbReference type="AlphaFoldDB" id="A0A3B0V1L5"/>
<name>A0A3B0V1L5_9ZZZZ</name>
<dbReference type="GO" id="GO:0005886">
    <property type="term" value="C:plasma membrane"/>
    <property type="evidence" value="ECO:0007669"/>
    <property type="project" value="TreeGrafter"/>
</dbReference>
<accession>A0A3B0V1L5</accession>
<sequence length="544" mass="61912">LISRTHNEKVVRELQFYIDYFKEGRFRKEDVYGKIPFEIKLQPNQYQLLNTLIKINFIDDENFTLSVDFKEGINYRLLNYKDETYKKFNFDTQNFSKTFSVGEYINLPFLKAEIVVEDKLNTVKSNTYFIQLNSINSATKKYQNIRAKGLTGTSLVEISLTGSNKNRIVDFLNKTVEVLAKDELEQKTNYAYSTKEFIDAQFKNTSDSLKLIEDNIGKFKQQNAIYDLSAQGVEIFSQTTGLDKIQKQLMDRIEYFENLETYIKANSNYAKIPAPAIINIEDASISSMVGELTKLSIKKGKLSKEVTSNHPSLKLLNEEIETARNVLLENISSLKKATNVSLRNSKKRLNSYNYQLNKLPKKEQKLLNFQRKYTLTESNFVFLMQKRYEADIAIAASVSDISVLDTAKDTGQGYILPRKSFNYMIALLLGIILPLFVIIGKEVLDSKIYMVEDIERISPIPILGVVGKNEAENNLAVFLKPKSTVAESFRALRSNIQFLFGRDLKDKSKTIIVTSSVSGEGKTFVSINLATVFALGGKKTILVG</sequence>
<dbReference type="InterPro" id="IPR027417">
    <property type="entry name" value="P-loop_NTPase"/>
</dbReference>
<keyword evidence="1" id="KW-1133">Transmembrane helix</keyword>
<gene>
    <name evidence="2" type="ORF">MNBD_BACTEROID04-1834</name>
</gene>
<reference evidence="2" key="1">
    <citation type="submission" date="2018-06" db="EMBL/GenBank/DDBJ databases">
        <authorList>
            <person name="Zhirakovskaya E."/>
        </authorList>
    </citation>
    <scope>NUCLEOTIDE SEQUENCE</scope>
</reference>
<evidence type="ECO:0000256" key="1">
    <source>
        <dbReference type="SAM" id="Phobius"/>
    </source>
</evidence>
<feature type="transmembrane region" description="Helical" evidence="1">
    <location>
        <begin position="421"/>
        <end position="440"/>
    </location>
</feature>
<feature type="non-terminal residue" evidence="2">
    <location>
        <position position="1"/>
    </location>
</feature>
<keyword evidence="2" id="KW-0418">Kinase</keyword>
<keyword evidence="1" id="KW-0472">Membrane</keyword>
<proteinExistence type="predicted"/>
<keyword evidence="1" id="KW-0812">Transmembrane</keyword>
<dbReference type="EMBL" id="UOER01000548">
    <property type="protein sequence ID" value="VAW26034.1"/>
    <property type="molecule type" value="Genomic_DNA"/>
</dbReference>